<comment type="caution">
    <text evidence="3">The sequence shown here is derived from an EMBL/GenBank/DDBJ whole genome shotgun (WGS) entry which is preliminary data.</text>
</comment>
<dbReference type="PROSITE" id="PS51278">
    <property type="entry name" value="GATASE_TYPE_2"/>
    <property type="match status" value="1"/>
</dbReference>
<dbReference type="AlphaFoldDB" id="A0AAE3K5J4"/>
<dbReference type="InterPro" id="IPR029055">
    <property type="entry name" value="Ntn_hydrolases_N"/>
</dbReference>
<proteinExistence type="predicted"/>
<dbReference type="SUPFAM" id="SSF56235">
    <property type="entry name" value="N-terminal nucleophile aminohydrolases (Ntn hydrolases)"/>
    <property type="match status" value="1"/>
</dbReference>
<accession>A0AAE3K5J4</accession>
<dbReference type="InterPro" id="IPR017932">
    <property type="entry name" value="GATase_2_dom"/>
</dbReference>
<protein>
    <submittedName>
        <fullName evidence="3">Class II glutamine amidotransferase</fullName>
    </submittedName>
</protein>
<dbReference type="PANTHER" id="PTHR42824:SF1">
    <property type="entry name" value="GLUTAMINE AMIDOTRANSFERASE YAFJ-RELATED"/>
    <property type="match status" value="1"/>
</dbReference>
<dbReference type="Gene3D" id="3.60.20.10">
    <property type="entry name" value="Glutamine Phosphoribosylpyrophosphate, subunit 1, domain 1"/>
    <property type="match status" value="1"/>
</dbReference>
<dbReference type="Pfam" id="PF13230">
    <property type="entry name" value="GATase_4"/>
    <property type="match status" value="1"/>
</dbReference>
<reference evidence="3" key="1">
    <citation type="submission" date="2022-05" db="EMBL/GenBank/DDBJ databases">
        <title>Metagenome Sequencing of an Archaeal-Dominated Microbial Community from a Hot Spring at the Los Azufres Geothermal Field, Mexico.</title>
        <authorList>
            <person name="Marin-Paredes R."/>
            <person name="Martinez-Romero E."/>
            <person name="Servin-Garciduenas L.E."/>
        </authorList>
    </citation>
    <scope>NUCLEOTIDE SEQUENCE</scope>
    <source>
        <strain evidence="3">AZ1-454</strain>
    </source>
</reference>
<evidence type="ECO:0000313" key="3">
    <source>
        <dbReference type="EMBL" id="MCL7344512.1"/>
    </source>
</evidence>
<evidence type="ECO:0000259" key="2">
    <source>
        <dbReference type="PROSITE" id="PS51278"/>
    </source>
</evidence>
<organism evidence="3">
    <name type="scientific">Candidatus Aramenus sulfurataquae</name>
    <dbReference type="NCBI Taxonomy" id="1326980"/>
    <lineage>
        <taxon>Archaea</taxon>
        <taxon>Thermoproteota</taxon>
        <taxon>Thermoprotei</taxon>
        <taxon>Sulfolobales</taxon>
        <taxon>Sulfolobaceae</taxon>
        <taxon>Candidatus Aramenus</taxon>
    </lineage>
</organism>
<keyword evidence="1 3" id="KW-0315">Glutamine amidotransferase</keyword>
<gene>
    <name evidence="3" type="ORF">TQ35_008070</name>
</gene>
<dbReference type="EMBL" id="JZWS02000011">
    <property type="protein sequence ID" value="MCL7344512.1"/>
    <property type="molecule type" value="Genomic_DNA"/>
</dbReference>
<name>A0AAE3K5J4_9CREN</name>
<feature type="domain" description="Glutamine amidotransferase type-2" evidence="2">
    <location>
        <begin position="2"/>
        <end position="230"/>
    </location>
</feature>
<sequence length="230" mass="26654">MCRMFAYVGESVEDLKLLYNLLVESARKDVIAERLGLNPVHGDGWGFAIYDGERLLHYRSYKPIFEERLPDLEVKGKFYAIFHARQATNKATVSARFSHPFLETNETHLVFLAHNGWVDEERLKEKLNFRPSITTDSELALKYYAKTGDVKFLEEVTKSALNLLILKVSRESGEAELLYENYYVRKDRPEYYDMYLWEGKGGIAVMSSTLKYYGNLKVRDVEKGKLLKLG</sequence>
<evidence type="ECO:0000256" key="1">
    <source>
        <dbReference type="ARBA" id="ARBA00022962"/>
    </source>
</evidence>
<dbReference type="InterPro" id="IPR026869">
    <property type="entry name" value="EgtC-like"/>
</dbReference>
<dbReference type="PANTHER" id="PTHR42824">
    <property type="entry name" value="GLUTAMINE AMIDOTRANSFERASE"/>
    <property type="match status" value="1"/>
</dbReference>